<dbReference type="Proteomes" id="UP000285744">
    <property type="component" value="Unassembled WGS sequence"/>
</dbReference>
<protein>
    <submittedName>
        <fullName evidence="3">Fasciclin domain-containing protein</fullName>
    </submittedName>
</protein>
<evidence type="ECO:0000313" key="4">
    <source>
        <dbReference type="Proteomes" id="UP000285744"/>
    </source>
</evidence>
<reference evidence="3 4" key="1">
    <citation type="journal article" date="2018" name="Int. J. Syst. Evol. Microbiol.">
        <title>Micromonospora globbae sp. nov., an endophytic actinomycete isolated from roots of Globba winitii C. H. Wright.</title>
        <authorList>
            <person name="Kuncharoen N."/>
            <person name="Pittayakhajonwut P."/>
            <person name="Tanasupawat S."/>
        </authorList>
    </citation>
    <scope>NUCLEOTIDE SEQUENCE [LARGE SCALE GENOMIC DNA]</scope>
    <source>
        <strain evidence="3 4">WPS1-2</strain>
    </source>
</reference>
<dbReference type="SMART" id="SM00554">
    <property type="entry name" value="FAS1"/>
    <property type="match status" value="1"/>
</dbReference>
<name>A0A420EVY9_9ACTN</name>
<dbReference type="SUPFAM" id="SSF82153">
    <property type="entry name" value="FAS1 domain"/>
    <property type="match status" value="1"/>
</dbReference>
<dbReference type="PROSITE" id="PS50213">
    <property type="entry name" value="FAS1"/>
    <property type="match status" value="1"/>
</dbReference>
<evidence type="ECO:0000256" key="1">
    <source>
        <dbReference type="SAM" id="SignalP"/>
    </source>
</evidence>
<comment type="caution">
    <text evidence="3">The sequence shown here is derived from an EMBL/GenBank/DDBJ whole genome shotgun (WGS) entry which is preliminary data.</text>
</comment>
<dbReference type="OrthoDB" id="3389199at2"/>
<feature type="signal peptide" evidence="1">
    <location>
        <begin position="1"/>
        <end position="28"/>
    </location>
</feature>
<sequence length="215" mass="22345">MTYPRIRNPRRAGALLAAALLLTTTACTSGNHNTGPDPSLAAAVHVTGPLCDALPTGSEPGNPTALAGLPAGEALTWMPTLTTFEAAVRTSGVLDEHGTDGLTLLAPTDDAFVKKFSDDTWDTLMTRDHEKLRTLVKAHLIAGTHSLDQLAAAGTTTTLDGTTLTVTRTGDTTRFADTADAVCADYQAKGTRIHIINAVLGPLPTTADGTGHRAH</sequence>
<dbReference type="InterPro" id="IPR000782">
    <property type="entry name" value="FAS1_domain"/>
</dbReference>
<dbReference type="PROSITE" id="PS51257">
    <property type="entry name" value="PROKAR_LIPOPROTEIN"/>
    <property type="match status" value="1"/>
</dbReference>
<gene>
    <name evidence="3" type="ORF">D7I43_24095</name>
</gene>
<feature type="chain" id="PRO_5019551503" evidence="1">
    <location>
        <begin position="29"/>
        <end position="215"/>
    </location>
</feature>
<dbReference type="InterPro" id="IPR036378">
    <property type="entry name" value="FAS1_dom_sf"/>
</dbReference>
<dbReference type="Pfam" id="PF02469">
    <property type="entry name" value="Fasciclin"/>
    <property type="match status" value="1"/>
</dbReference>
<dbReference type="Gene3D" id="2.30.180.10">
    <property type="entry name" value="FAS1 domain"/>
    <property type="match status" value="1"/>
</dbReference>
<keyword evidence="1" id="KW-0732">Signal</keyword>
<accession>A0A420EVY9</accession>
<evidence type="ECO:0000259" key="2">
    <source>
        <dbReference type="PROSITE" id="PS50213"/>
    </source>
</evidence>
<feature type="domain" description="FAS1" evidence="2">
    <location>
        <begin position="68"/>
        <end position="200"/>
    </location>
</feature>
<proteinExistence type="predicted"/>
<dbReference type="AlphaFoldDB" id="A0A420EVY9"/>
<evidence type="ECO:0000313" key="3">
    <source>
        <dbReference type="EMBL" id="RKF24926.1"/>
    </source>
</evidence>
<dbReference type="RefSeq" id="WP_120330829.1">
    <property type="nucleotide sequence ID" value="NZ_JBFANR010000151.1"/>
</dbReference>
<dbReference type="EMBL" id="RAQQ01000019">
    <property type="protein sequence ID" value="RKF24926.1"/>
    <property type="molecule type" value="Genomic_DNA"/>
</dbReference>
<organism evidence="3 4">
    <name type="scientific">Micromonospora globbae</name>
    <dbReference type="NCBI Taxonomy" id="1894969"/>
    <lineage>
        <taxon>Bacteria</taxon>
        <taxon>Bacillati</taxon>
        <taxon>Actinomycetota</taxon>
        <taxon>Actinomycetes</taxon>
        <taxon>Micromonosporales</taxon>
        <taxon>Micromonosporaceae</taxon>
        <taxon>Micromonospora</taxon>
    </lineage>
</organism>